<keyword evidence="1" id="KW-0732">Signal</keyword>
<dbReference type="RefSeq" id="WP_073319720.1">
    <property type="nucleotide sequence ID" value="NZ_FQWD01000002.1"/>
</dbReference>
<organism evidence="2 3">
    <name type="scientific">Marisediminitalea aggregata</name>
    <dbReference type="NCBI Taxonomy" id="634436"/>
    <lineage>
        <taxon>Bacteria</taxon>
        <taxon>Pseudomonadati</taxon>
        <taxon>Pseudomonadota</taxon>
        <taxon>Gammaproteobacteria</taxon>
        <taxon>Alteromonadales</taxon>
        <taxon>Alteromonadaceae</taxon>
        <taxon>Marisediminitalea</taxon>
    </lineage>
</organism>
<dbReference type="Proteomes" id="UP000184520">
    <property type="component" value="Unassembled WGS sequence"/>
</dbReference>
<feature type="chain" id="PRO_5012522269" evidence="1">
    <location>
        <begin position="23"/>
        <end position="269"/>
    </location>
</feature>
<evidence type="ECO:0000313" key="2">
    <source>
        <dbReference type="EMBL" id="SHG11497.1"/>
    </source>
</evidence>
<accession>A0A1M5H681</accession>
<dbReference type="STRING" id="634436.SAMN05216361_1330"/>
<dbReference type="InterPro" id="IPR007433">
    <property type="entry name" value="DUF481"/>
</dbReference>
<dbReference type="AlphaFoldDB" id="A0A1M5H681"/>
<name>A0A1M5H681_9ALTE</name>
<evidence type="ECO:0000256" key="1">
    <source>
        <dbReference type="SAM" id="SignalP"/>
    </source>
</evidence>
<evidence type="ECO:0000313" key="3">
    <source>
        <dbReference type="Proteomes" id="UP000184520"/>
    </source>
</evidence>
<proteinExistence type="predicted"/>
<keyword evidence="3" id="KW-1185">Reference proteome</keyword>
<reference evidence="3" key="1">
    <citation type="submission" date="2016-11" db="EMBL/GenBank/DDBJ databases">
        <authorList>
            <person name="Varghese N."/>
            <person name="Submissions S."/>
        </authorList>
    </citation>
    <scope>NUCLEOTIDE SEQUENCE [LARGE SCALE GENOMIC DNA]</scope>
    <source>
        <strain evidence="3">CGMCC 1.8995</strain>
    </source>
</reference>
<dbReference type="EMBL" id="FQWD01000002">
    <property type="protein sequence ID" value="SHG11497.1"/>
    <property type="molecule type" value="Genomic_DNA"/>
</dbReference>
<protein>
    <submittedName>
        <fullName evidence="2">Putative salt-induced outer membrane protein YdiY</fullName>
    </submittedName>
</protein>
<sequence length="269" mass="30545">MVHRIIVSALVSLVLSSFSANAADKDLIRTLYHADFVEYDDEPKDRFTLDGELGVIFASGNTNASSIKSSLKSEHETNVFANQYWVEFLYKQSEVDGEQGRVKQTTAQRLYTYVQSDYKLKVENQRLFVYGDYEDDRFNGYDYRSSIAGGWSQLVWRNEISDFRFSVGPGYSLAKLESGEKAENIHGFIVRASAEYHYIWPTGAKLRQFVSTEAGEDNIKSRTETSLSANLFESLALKLSFIMQHNSNPTDSNTALNTETSVAVVYRFF</sequence>
<feature type="signal peptide" evidence="1">
    <location>
        <begin position="1"/>
        <end position="22"/>
    </location>
</feature>
<dbReference type="Pfam" id="PF04338">
    <property type="entry name" value="DUF481"/>
    <property type="match status" value="1"/>
</dbReference>
<gene>
    <name evidence="2" type="ORF">SAMN05216361_1330</name>
</gene>
<dbReference type="OrthoDB" id="5292716at2"/>